<proteinExistence type="predicted"/>
<dbReference type="Proteomes" id="UP001161406">
    <property type="component" value="Unassembled WGS sequence"/>
</dbReference>
<sequence>MGALEAENLIIHDDSAQSNEMIHEPAHDGSWVGKKVDIRKASYVLHVRSKSWLNLTPLVAADQIDTNAAAKPTTLSRRERPKAVVALEGRQLGLAPAQIRSTGGIQYVVVRSNTTGEQRVTCFRYLRHAFRAAVP</sequence>
<keyword evidence="2" id="KW-1185">Reference proteome</keyword>
<reference evidence="1" key="1">
    <citation type="journal article" date="2014" name="Int. J. Syst. Evol. Microbiol.">
        <title>Complete genome of a new Firmicutes species belonging to the dominant human colonic microbiota ('Ruminococcus bicirculans') reveals two chromosomes and a selective capacity to utilize plant glucans.</title>
        <authorList>
            <consortium name="NISC Comparative Sequencing Program"/>
            <person name="Wegmann U."/>
            <person name="Louis P."/>
            <person name="Goesmann A."/>
            <person name="Henrissat B."/>
            <person name="Duncan S.H."/>
            <person name="Flint H.J."/>
        </authorList>
    </citation>
    <scope>NUCLEOTIDE SEQUENCE</scope>
    <source>
        <strain evidence="1">NBRC 103855</strain>
    </source>
</reference>
<reference evidence="1" key="2">
    <citation type="submission" date="2023-01" db="EMBL/GenBank/DDBJ databases">
        <title>Draft genome sequence of Devosia yakushimensis strain NBRC 103855.</title>
        <authorList>
            <person name="Sun Q."/>
            <person name="Mori K."/>
        </authorList>
    </citation>
    <scope>NUCLEOTIDE SEQUENCE</scope>
    <source>
        <strain evidence="1">NBRC 103855</strain>
    </source>
</reference>
<gene>
    <name evidence="1" type="ORF">GCM10007913_40440</name>
</gene>
<protein>
    <submittedName>
        <fullName evidence="1">Uncharacterized protein</fullName>
    </submittedName>
</protein>
<evidence type="ECO:0000313" key="1">
    <source>
        <dbReference type="EMBL" id="GLQ12112.1"/>
    </source>
</evidence>
<evidence type="ECO:0000313" key="2">
    <source>
        <dbReference type="Proteomes" id="UP001161406"/>
    </source>
</evidence>
<comment type="caution">
    <text evidence="1">The sequence shown here is derived from an EMBL/GenBank/DDBJ whole genome shotgun (WGS) entry which is preliminary data.</text>
</comment>
<dbReference type="EMBL" id="BSNG01000003">
    <property type="protein sequence ID" value="GLQ12112.1"/>
    <property type="molecule type" value="Genomic_DNA"/>
</dbReference>
<accession>A0ABQ5UJ95</accession>
<name>A0ABQ5UJ95_9HYPH</name>
<organism evidence="1 2">
    <name type="scientific">Devosia yakushimensis</name>
    <dbReference type="NCBI Taxonomy" id="470028"/>
    <lineage>
        <taxon>Bacteria</taxon>
        <taxon>Pseudomonadati</taxon>
        <taxon>Pseudomonadota</taxon>
        <taxon>Alphaproteobacteria</taxon>
        <taxon>Hyphomicrobiales</taxon>
        <taxon>Devosiaceae</taxon>
        <taxon>Devosia</taxon>
    </lineage>
</organism>